<dbReference type="RefSeq" id="WP_093394149.1">
    <property type="nucleotide sequence ID" value="NZ_FOUU01000002.1"/>
</dbReference>
<protein>
    <recommendedName>
        <fullName evidence="4 13">Tetraacyldisaccharide 4'-kinase</fullName>
        <ecNumber evidence="3 13">2.7.1.130</ecNumber>
    </recommendedName>
    <alternativeName>
        <fullName evidence="12 13">Lipid A 4'-kinase</fullName>
    </alternativeName>
</protein>
<dbReference type="PANTHER" id="PTHR42724:SF1">
    <property type="entry name" value="TETRAACYLDISACCHARIDE 4'-KINASE, MITOCHONDRIAL-RELATED"/>
    <property type="match status" value="1"/>
</dbReference>
<dbReference type="EC" id="2.7.1.130" evidence="3 13"/>
<dbReference type="PANTHER" id="PTHR42724">
    <property type="entry name" value="TETRAACYLDISACCHARIDE 4'-KINASE"/>
    <property type="match status" value="1"/>
</dbReference>
<reference evidence="14 15" key="1">
    <citation type="submission" date="2016-10" db="EMBL/GenBank/DDBJ databases">
        <authorList>
            <person name="de Groot N.N."/>
        </authorList>
    </citation>
    <scope>NUCLEOTIDE SEQUENCE [LARGE SCALE GENOMIC DNA]</scope>
    <source>
        <strain evidence="14 15">DSM 9990</strain>
    </source>
</reference>
<evidence type="ECO:0000256" key="3">
    <source>
        <dbReference type="ARBA" id="ARBA00012071"/>
    </source>
</evidence>
<proteinExistence type="inferred from homology"/>
<dbReference type="Pfam" id="PF02606">
    <property type="entry name" value="LpxK"/>
    <property type="match status" value="1"/>
</dbReference>
<dbReference type="OrthoDB" id="9766423at2"/>
<keyword evidence="7 13" id="KW-0808">Transferase</keyword>
<evidence type="ECO:0000256" key="9">
    <source>
        <dbReference type="ARBA" id="ARBA00022777"/>
    </source>
</evidence>
<evidence type="ECO:0000313" key="14">
    <source>
        <dbReference type="EMBL" id="SFM67674.1"/>
    </source>
</evidence>
<dbReference type="GO" id="GO:0005524">
    <property type="term" value="F:ATP binding"/>
    <property type="evidence" value="ECO:0007669"/>
    <property type="project" value="UniProtKB-UniRule"/>
</dbReference>
<comment type="function">
    <text evidence="1 13">Transfers the gamma-phosphate of ATP to the 4'-position of a tetraacyldisaccharide 1-phosphate intermediate (termed DS-1-P) to form tetraacyldisaccharide 1,4'-bis-phosphate (lipid IVA).</text>
</comment>
<comment type="pathway">
    <text evidence="2 13">Glycolipid biosynthesis; lipid IV(A) biosynthesis; lipid IV(A) from (3R)-3-hydroxytetradecanoyl-[acyl-carrier-protein] and UDP-N-acetyl-alpha-D-glucosamine: step 6/6.</text>
</comment>
<keyword evidence="11 13" id="KW-0443">Lipid metabolism</keyword>
<evidence type="ECO:0000256" key="2">
    <source>
        <dbReference type="ARBA" id="ARBA00004870"/>
    </source>
</evidence>
<keyword evidence="6 13" id="KW-0441">Lipid A biosynthesis</keyword>
<keyword evidence="5 13" id="KW-0444">Lipid biosynthesis</keyword>
<dbReference type="SUPFAM" id="SSF52540">
    <property type="entry name" value="P-loop containing nucleoside triphosphate hydrolases"/>
    <property type="match status" value="1"/>
</dbReference>
<evidence type="ECO:0000256" key="8">
    <source>
        <dbReference type="ARBA" id="ARBA00022741"/>
    </source>
</evidence>
<evidence type="ECO:0000256" key="4">
    <source>
        <dbReference type="ARBA" id="ARBA00016436"/>
    </source>
</evidence>
<name>A0A1I4ST89_9BACT</name>
<evidence type="ECO:0000256" key="10">
    <source>
        <dbReference type="ARBA" id="ARBA00022840"/>
    </source>
</evidence>
<evidence type="ECO:0000256" key="12">
    <source>
        <dbReference type="ARBA" id="ARBA00029757"/>
    </source>
</evidence>
<keyword evidence="9 13" id="KW-0418">Kinase</keyword>
<gene>
    <name evidence="13" type="primary">lpxK</name>
    <name evidence="14" type="ORF">SAMN05660836_01152</name>
</gene>
<dbReference type="GO" id="GO:0009029">
    <property type="term" value="F:lipid-A 4'-kinase activity"/>
    <property type="evidence" value="ECO:0007669"/>
    <property type="project" value="UniProtKB-UniRule"/>
</dbReference>
<dbReference type="EMBL" id="FOUU01000002">
    <property type="protein sequence ID" value="SFM67674.1"/>
    <property type="molecule type" value="Genomic_DNA"/>
</dbReference>
<dbReference type="GO" id="GO:0005886">
    <property type="term" value="C:plasma membrane"/>
    <property type="evidence" value="ECO:0007669"/>
    <property type="project" value="TreeGrafter"/>
</dbReference>
<organism evidence="14 15">
    <name type="scientific">Thermodesulforhabdus norvegica</name>
    <dbReference type="NCBI Taxonomy" id="39841"/>
    <lineage>
        <taxon>Bacteria</taxon>
        <taxon>Pseudomonadati</taxon>
        <taxon>Thermodesulfobacteriota</taxon>
        <taxon>Syntrophobacteria</taxon>
        <taxon>Syntrophobacterales</taxon>
        <taxon>Thermodesulforhabdaceae</taxon>
        <taxon>Thermodesulforhabdus</taxon>
    </lineage>
</organism>
<evidence type="ECO:0000256" key="5">
    <source>
        <dbReference type="ARBA" id="ARBA00022516"/>
    </source>
</evidence>
<dbReference type="NCBIfam" id="TIGR00682">
    <property type="entry name" value="lpxK"/>
    <property type="match status" value="1"/>
</dbReference>
<dbReference type="HAMAP" id="MF_00409">
    <property type="entry name" value="LpxK"/>
    <property type="match status" value="1"/>
</dbReference>
<evidence type="ECO:0000256" key="7">
    <source>
        <dbReference type="ARBA" id="ARBA00022679"/>
    </source>
</evidence>
<dbReference type="STRING" id="39841.SAMN05660836_01152"/>
<sequence length="364" mass="41351">MRWHELIEKLWYSDFPVTPLKGILSIPWKVLSDATATRASSKALRVPSVVVSTGNLVSGGTGKTPFTIWLAKKLHHLGIRVSIVARSFGNQCSLTHQVESPGREHSAYDISGDEPLLMRNSLGDIPVWVSNRKWYAVLMAYIHHSPDVILIDDGFQHRRIIKDMELLLFDAGDLWGNGILHPFGPLREPLHHLAGADVVVITGIEEERFAPAEMALRRWAGMEKPFVKVIRKIKGIRLGGRILEPSSFKNVPICAFCGIARPARFFRLLELSGFNLKKTLSFPDHYRYRNEDLHKILEKSRRAGKMLIICTEKDYYKLPLLWKDVVGVAIMDMELVTPVEVVMQCVVEPIVHAVEERKCTFRLF</sequence>
<evidence type="ECO:0000313" key="15">
    <source>
        <dbReference type="Proteomes" id="UP000199611"/>
    </source>
</evidence>
<dbReference type="InterPro" id="IPR027417">
    <property type="entry name" value="P-loop_NTPase"/>
</dbReference>
<comment type="catalytic activity">
    <reaction evidence="13">
        <text>a lipid A disaccharide + ATP = a lipid IVA + ADP + H(+)</text>
        <dbReference type="Rhea" id="RHEA:67840"/>
        <dbReference type="ChEBI" id="CHEBI:15378"/>
        <dbReference type="ChEBI" id="CHEBI:30616"/>
        <dbReference type="ChEBI" id="CHEBI:176343"/>
        <dbReference type="ChEBI" id="CHEBI:176425"/>
        <dbReference type="ChEBI" id="CHEBI:456216"/>
        <dbReference type="EC" id="2.7.1.130"/>
    </reaction>
</comment>
<comment type="similarity">
    <text evidence="13">Belongs to the LpxK family.</text>
</comment>
<keyword evidence="8 13" id="KW-0547">Nucleotide-binding</keyword>
<evidence type="ECO:0000256" key="1">
    <source>
        <dbReference type="ARBA" id="ARBA00002274"/>
    </source>
</evidence>
<accession>A0A1I4ST89</accession>
<evidence type="ECO:0000256" key="13">
    <source>
        <dbReference type="HAMAP-Rule" id="MF_00409"/>
    </source>
</evidence>
<dbReference type="GO" id="GO:0009244">
    <property type="term" value="P:lipopolysaccharide core region biosynthetic process"/>
    <property type="evidence" value="ECO:0007669"/>
    <property type="project" value="TreeGrafter"/>
</dbReference>
<dbReference type="GO" id="GO:0009245">
    <property type="term" value="P:lipid A biosynthetic process"/>
    <property type="evidence" value="ECO:0007669"/>
    <property type="project" value="UniProtKB-UniRule"/>
</dbReference>
<keyword evidence="10 13" id="KW-0067">ATP-binding</keyword>
<dbReference type="AlphaFoldDB" id="A0A1I4ST89"/>
<dbReference type="UniPathway" id="UPA00359">
    <property type="reaction ID" value="UER00482"/>
</dbReference>
<evidence type="ECO:0000256" key="6">
    <source>
        <dbReference type="ARBA" id="ARBA00022556"/>
    </source>
</evidence>
<evidence type="ECO:0000256" key="11">
    <source>
        <dbReference type="ARBA" id="ARBA00023098"/>
    </source>
</evidence>
<feature type="binding site" evidence="13">
    <location>
        <begin position="57"/>
        <end position="64"/>
    </location>
    <ligand>
        <name>ATP</name>
        <dbReference type="ChEBI" id="CHEBI:30616"/>
    </ligand>
</feature>
<keyword evidence="15" id="KW-1185">Reference proteome</keyword>
<dbReference type="Proteomes" id="UP000199611">
    <property type="component" value="Unassembled WGS sequence"/>
</dbReference>
<dbReference type="InterPro" id="IPR003758">
    <property type="entry name" value="LpxK"/>
</dbReference>